<evidence type="ECO:0000259" key="1">
    <source>
        <dbReference type="Pfam" id="PF25597"/>
    </source>
</evidence>
<evidence type="ECO:0000313" key="3">
    <source>
        <dbReference type="Proteomes" id="UP001341281"/>
    </source>
</evidence>
<keyword evidence="3" id="KW-1185">Reference proteome</keyword>
<dbReference type="Proteomes" id="UP001341281">
    <property type="component" value="Chromosome 09"/>
</dbReference>
<accession>A0AAQ3XEQ4</accession>
<dbReference type="SUPFAM" id="SSF53098">
    <property type="entry name" value="Ribonuclease H-like"/>
    <property type="match status" value="1"/>
</dbReference>
<dbReference type="InterPro" id="IPR057670">
    <property type="entry name" value="SH3_retrovirus"/>
</dbReference>
<protein>
    <recommendedName>
        <fullName evidence="1">Retroviral polymerase SH3-like domain-containing protein</fullName>
    </recommendedName>
</protein>
<reference evidence="2 3" key="1">
    <citation type="submission" date="2024-02" db="EMBL/GenBank/DDBJ databases">
        <title>High-quality chromosome-scale genome assembly of Pensacola bahiagrass (Paspalum notatum Flugge var. saurae).</title>
        <authorList>
            <person name="Vega J.M."/>
            <person name="Podio M."/>
            <person name="Orjuela J."/>
            <person name="Siena L.A."/>
            <person name="Pessino S.C."/>
            <person name="Combes M.C."/>
            <person name="Mariac C."/>
            <person name="Albertini E."/>
            <person name="Pupilli F."/>
            <person name="Ortiz J.P.A."/>
            <person name="Leblanc O."/>
        </authorList>
    </citation>
    <scope>NUCLEOTIDE SEQUENCE [LARGE SCALE GENOMIC DNA]</scope>
    <source>
        <strain evidence="2">R1</strain>
        <tissue evidence="2">Leaf</tissue>
    </source>
</reference>
<organism evidence="2 3">
    <name type="scientific">Paspalum notatum var. saurae</name>
    <dbReference type="NCBI Taxonomy" id="547442"/>
    <lineage>
        <taxon>Eukaryota</taxon>
        <taxon>Viridiplantae</taxon>
        <taxon>Streptophyta</taxon>
        <taxon>Embryophyta</taxon>
        <taxon>Tracheophyta</taxon>
        <taxon>Spermatophyta</taxon>
        <taxon>Magnoliopsida</taxon>
        <taxon>Liliopsida</taxon>
        <taxon>Poales</taxon>
        <taxon>Poaceae</taxon>
        <taxon>PACMAD clade</taxon>
        <taxon>Panicoideae</taxon>
        <taxon>Andropogonodae</taxon>
        <taxon>Paspaleae</taxon>
        <taxon>Paspalinae</taxon>
        <taxon>Paspalum</taxon>
    </lineage>
</organism>
<dbReference type="PANTHER" id="PTHR42648:SF26">
    <property type="entry name" value="INTEGRASE CATALYTIC DOMAIN-CONTAINING PROTEIN"/>
    <property type="match status" value="1"/>
</dbReference>
<dbReference type="InterPro" id="IPR039537">
    <property type="entry name" value="Retrotran_Ty1/copia-like"/>
</dbReference>
<name>A0AAQ3XEQ4_PASNO</name>
<gene>
    <name evidence="2" type="ORF">U9M48_039565</name>
</gene>
<dbReference type="Pfam" id="PF25597">
    <property type="entry name" value="SH3_retrovirus"/>
    <property type="match status" value="1"/>
</dbReference>
<feature type="domain" description="Retroviral polymerase SH3-like" evidence="1">
    <location>
        <begin position="159"/>
        <end position="205"/>
    </location>
</feature>
<proteinExistence type="predicted"/>
<dbReference type="AlphaFoldDB" id="A0AAQ3XEQ4"/>
<dbReference type="PANTHER" id="PTHR42648">
    <property type="entry name" value="TRANSPOSASE, PUTATIVE-RELATED"/>
    <property type="match status" value="1"/>
</dbReference>
<evidence type="ECO:0000313" key="2">
    <source>
        <dbReference type="EMBL" id="WVZ93597.1"/>
    </source>
</evidence>
<dbReference type="EMBL" id="CP144753">
    <property type="protein sequence ID" value="WVZ93597.1"/>
    <property type="molecule type" value="Genomic_DNA"/>
</dbReference>
<dbReference type="InterPro" id="IPR012337">
    <property type="entry name" value="RNaseH-like_sf"/>
</dbReference>
<sequence length="205" mass="22557">MELSFRSLPPVSPTSLDLRSRNVIARCNSSGPLYPLHLPASASTPLALHASTASSTLWHCRLGHPSHELDTFPTFTNFFAYVSTQFGTTIQGIQCDNGREFDNFAAHAFLSMASTFVEALNTATYLLNLLPTTTLQSGTPHQALFVSPPSYDHLRVFGCCCYPNLFAIASHKLAPRSTQCVFLGYSAHHKEYRCLDLSSNRVIIS</sequence>